<dbReference type="GO" id="GO:0005975">
    <property type="term" value="P:carbohydrate metabolic process"/>
    <property type="evidence" value="ECO:0007669"/>
    <property type="project" value="InterPro"/>
</dbReference>
<evidence type="ECO:0000313" key="6">
    <source>
        <dbReference type="Proteomes" id="UP000551327"/>
    </source>
</evidence>
<protein>
    <submittedName>
        <fullName evidence="5">DUF5597 domain-containing protein</fullName>
    </submittedName>
</protein>
<dbReference type="RefSeq" id="WP_185679975.1">
    <property type="nucleotide sequence ID" value="NZ_JACLAX010000014.1"/>
</dbReference>
<dbReference type="InterPro" id="IPR017853">
    <property type="entry name" value="GH"/>
</dbReference>
<reference evidence="5 6" key="1">
    <citation type="submission" date="2020-08" db="EMBL/GenBank/DDBJ databases">
        <title>The genome sequence of type strain Novosphingobium piscinae KCTC 42194.</title>
        <authorList>
            <person name="Liu Y."/>
        </authorList>
    </citation>
    <scope>NUCLEOTIDE SEQUENCE [LARGE SCALE GENOMIC DNA]</scope>
    <source>
        <strain evidence="5 6">KCTC 42194</strain>
    </source>
</reference>
<evidence type="ECO:0000259" key="3">
    <source>
        <dbReference type="Pfam" id="PF02449"/>
    </source>
</evidence>
<dbReference type="Gene3D" id="2.60.220.20">
    <property type="entry name" value="putative beta-Galactosidase from caulobacter crescentus"/>
    <property type="match status" value="1"/>
</dbReference>
<dbReference type="FunFam" id="3.20.20.80:FF:000135">
    <property type="entry name" value="Beta-galactosidase, putative, bgl35A"/>
    <property type="match status" value="1"/>
</dbReference>
<keyword evidence="2" id="KW-0326">Glycosidase</keyword>
<feature type="domain" description="DUF5597" evidence="4">
    <location>
        <begin position="403"/>
        <end position="542"/>
    </location>
</feature>
<name>A0A7X1FZZ5_9SPHN</name>
<dbReference type="Pfam" id="PF18120">
    <property type="entry name" value="DUF5597"/>
    <property type="match status" value="1"/>
</dbReference>
<sequence length="568" mass="61951">MAGTALKSQSLRGVRAILAGRRPRQRVLGAVLAVWASVALGQDIPRIVSEGGRHALYVDGAPFLVLGAQANNSSNYPEPLGKVWPVIERLGANTLEIPVAWEQVEPVEGQFDFAWLDTLLAQARAHDKRLILLWFATWKNTAPAYAPRWVKLDNARFPRMITPTGASHYALSPHARSTLDADRRAFVKLMEYLRDKDSRNTVIMVQVENEPGSYGLVRDHGPEAQRLFAGPVPEALRKRLGRKPGTWREVFGADADEFFQAWAVASHINAVAAAGKAIKPLPMYSNAALAAAAGRQSAATYASGGPVHHVIDIYKAAAPALDLVAPDIYTPDESAVAAYLDFYARRDNPLLVPEIGNSRPFARYFFDVIGHGGIGFAPFGMDATGYANYPLGARSFDEALDLFARIYRLFGPMQREWAKAAAEGKVWGVSEPVGAAAGHQRTIQLGPYRATVSFGRHQFGFDPPTGNPEPTGGAAIAQLGPDEYLVTGFDARVEFALAEAKDGKATGESLLFDRVEEGRFEGGRWIFARVWNGDQVDYGLNFTGQPQVLRVKLARLRTARIIPVGNPN</sequence>
<dbReference type="InterPro" id="IPR040719">
    <property type="entry name" value="DUF5597"/>
</dbReference>
<gene>
    <name evidence="5" type="ORF">H7F53_13245</name>
</gene>
<dbReference type="AlphaFoldDB" id="A0A7X1FZZ5"/>
<dbReference type="GO" id="GO:0004565">
    <property type="term" value="F:beta-galactosidase activity"/>
    <property type="evidence" value="ECO:0007669"/>
    <property type="project" value="InterPro"/>
</dbReference>
<organism evidence="5 6">
    <name type="scientific">Novosphingobium piscinae</name>
    <dbReference type="NCBI Taxonomy" id="1507448"/>
    <lineage>
        <taxon>Bacteria</taxon>
        <taxon>Pseudomonadati</taxon>
        <taxon>Pseudomonadota</taxon>
        <taxon>Alphaproteobacteria</taxon>
        <taxon>Sphingomonadales</taxon>
        <taxon>Sphingomonadaceae</taxon>
        <taxon>Novosphingobium</taxon>
    </lineage>
</organism>
<dbReference type="SUPFAM" id="SSF51445">
    <property type="entry name" value="(Trans)glycosidases"/>
    <property type="match status" value="1"/>
</dbReference>
<proteinExistence type="predicted"/>
<keyword evidence="1" id="KW-0378">Hydrolase</keyword>
<dbReference type="InterPro" id="IPR013529">
    <property type="entry name" value="Glyco_hydro_42_N"/>
</dbReference>
<feature type="domain" description="Glycoside hydrolase family 42 N-terminal" evidence="3">
    <location>
        <begin position="89"/>
        <end position="229"/>
    </location>
</feature>
<dbReference type="Gene3D" id="3.20.20.80">
    <property type="entry name" value="Glycosidases"/>
    <property type="match status" value="1"/>
</dbReference>
<dbReference type="Pfam" id="PF02449">
    <property type="entry name" value="Glyco_hydro_42"/>
    <property type="match status" value="1"/>
</dbReference>
<accession>A0A7X1FZZ5</accession>
<dbReference type="GO" id="GO:0009341">
    <property type="term" value="C:beta-galactosidase complex"/>
    <property type="evidence" value="ECO:0007669"/>
    <property type="project" value="InterPro"/>
</dbReference>
<evidence type="ECO:0000256" key="2">
    <source>
        <dbReference type="ARBA" id="ARBA00023295"/>
    </source>
</evidence>
<keyword evidence="6" id="KW-1185">Reference proteome</keyword>
<evidence type="ECO:0000313" key="5">
    <source>
        <dbReference type="EMBL" id="MBC2670114.1"/>
    </source>
</evidence>
<evidence type="ECO:0000256" key="1">
    <source>
        <dbReference type="ARBA" id="ARBA00022801"/>
    </source>
</evidence>
<dbReference type="EMBL" id="JACLAX010000014">
    <property type="protein sequence ID" value="MBC2670114.1"/>
    <property type="molecule type" value="Genomic_DNA"/>
</dbReference>
<comment type="caution">
    <text evidence="5">The sequence shown here is derived from an EMBL/GenBank/DDBJ whole genome shotgun (WGS) entry which is preliminary data.</text>
</comment>
<dbReference type="Proteomes" id="UP000551327">
    <property type="component" value="Unassembled WGS sequence"/>
</dbReference>
<evidence type="ECO:0000259" key="4">
    <source>
        <dbReference type="Pfam" id="PF18120"/>
    </source>
</evidence>